<evidence type="ECO:0000256" key="3">
    <source>
        <dbReference type="ARBA" id="ARBA00022670"/>
    </source>
</evidence>
<evidence type="ECO:0000313" key="19">
    <source>
        <dbReference type="EMBL" id="GCB28364.1"/>
    </source>
</evidence>
<dbReference type="GO" id="GO:0006508">
    <property type="term" value="P:proteolysis"/>
    <property type="evidence" value="ECO:0007669"/>
    <property type="project" value="UniProtKB-KW"/>
</dbReference>
<protein>
    <recommendedName>
        <fullName evidence="13">Cytosol non-specific dipeptidase</fullName>
        <ecNumber evidence="10">3.4.13.18</ecNumber>
    </recommendedName>
    <alternativeName>
        <fullName evidence="16">Aminoacyl-histidine dipeptidase</fullName>
    </alternativeName>
    <alternativeName>
        <fullName evidence="15">Beta-alanyl-histidine dipeptidase</fullName>
    </alternativeName>
    <alternativeName>
        <fullName evidence="14">Carnosinase</fullName>
    </alternativeName>
    <alternativeName>
        <fullName evidence="11">Peptidase D</fullName>
    </alternativeName>
    <alternativeName>
        <fullName evidence="17">Xaa-His dipeptidase</fullName>
    </alternativeName>
</protein>
<evidence type="ECO:0000256" key="9">
    <source>
        <dbReference type="ARBA" id="ARBA00036421"/>
    </source>
</evidence>
<dbReference type="EMBL" id="BHVZ01000001">
    <property type="protein sequence ID" value="GCB28364.1"/>
    <property type="molecule type" value="Genomic_DNA"/>
</dbReference>
<dbReference type="InterPro" id="IPR011650">
    <property type="entry name" value="Peptidase_M20_dimer"/>
</dbReference>
<keyword evidence="3" id="KW-0645">Protease</keyword>
<dbReference type="GO" id="GO:0005829">
    <property type="term" value="C:cytosol"/>
    <property type="evidence" value="ECO:0007669"/>
    <property type="project" value="TreeGrafter"/>
</dbReference>
<dbReference type="SUPFAM" id="SSF53187">
    <property type="entry name" value="Zn-dependent exopeptidases"/>
    <property type="match status" value="1"/>
</dbReference>
<feature type="domain" description="Peptidase M20 dimerisation" evidence="18">
    <location>
        <begin position="206"/>
        <end position="293"/>
    </location>
</feature>
<dbReference type="EC" id="3.4.13.18" evidence="10"/>
<evidence type="ECO:0000256" key="14">
    <source>
        <dbReference type="ARBA" id="ARBA00075285"/>
    </source>
</evidence>
<dbReference type="PANTHER" id="PTHR43501">
    <property type="entry name" value="CYTOSOL NON-SPECIFIC DIPEPTIDASE"/>
    <property type="match status" value="1"/>
</dbReference>
<evidence type="ECO:0000256" key="16">
    <source>
        <dbReference type="ARBA" id="ARBA00077688"/>
    </source>
</evidence>
<dbReference type="PRINTS" id="PR00934">
    <property type="entry name" value="XHISDIPTASE"/>
</dbReference>
<accession>A0A401LA51</accession>
<keyword evidence="4" id="KW-0479">Metal-binding</keyword>
<evidence type="ECO:0000256" key="6">
    <source>
        <dbReference type="ARBA" id="ARBA00022833"/>
    </source>
</evidence>
<dbReference type="CDD" id="cd03890">
    <property type="entry name" value="M20_pepD"/>
    <property type="match status" value="1"/>
</dbReference>
<gene>
    <name evidence="19" type="primary">pepD</name>
    <name evidence="19" type="ORF">KGMB03357_00250</name>
</gene>
<dbReference type="NCBIfam" id="TIGR01893">
    <property type="entry name" value="aa-his-dipept"/>
    <property type="match status" value="1"/>
</dbReference>
<evidence type="ECO:0000256" key="1">
    <source>
        <dbReference type="ARBA" id="ARBA00001941"/>
    </source>
</evidence>
<comment type="similarity">
    <text evidence="12">Belongs to the peptidase M20C family.</text>
</comment>
<evidence type="ECO:0000256" key="11">
    <source>
        <dbReference type="ARBA" id="ARBA00044252"/>
    </source>
</evidence>
<dbReference type="InterPro" id="IPR002933">
    <property type="entry name" value="Peptidase_M20"/>
</dbReference>
<dbReference type="GO" id="GO:0070573">
    <property type="term" value="F:metallodipeptidase activity"/>
    <property type="evidence" value="ECO:0007669"/>
    <property type="project" value="TreeGrafter"/>
</dbReference>
<evidence type="ECO:0000256" key="7">
    <source>
        <dbReference type="ARBA" id="ARBA00023049"/>
    </source>
</evidence>
<dbReference type="InterPro" id="IPR001160">
    <property type="entry name" value="Peptidase_M20C"/>
</dbReference>
<sequence length="482" mass="53624">MNVLSHLGCDKVFDYFEKICDIPHGSFHEKALSDYIVSFAKERGLYCRQDNKMNVLIKKGGTAGYESSPVLIMQGHIDMVCDKNEDTEHDFLTEPLEIYIDGDDIKARGTTLGADNGIAAAYMLALLDAEDIAHPPLECIFTVEEEIGMGGATDFDAFDLEGKRFLNMDTEEEGHLMVSCCGGRRMRVYLPIEKEKKQAGTTLSVHIRGLKGGHSGSDIHLQRASANVLLGRFLFELRERVDFALVSANGGNMDNAICREAEAVVVVAPEQVQTVAAVIEEAEAMFREEYKDRESDILMTAEQMPEAAEVLTTETRDYVIALLRLLPYGVQTMDTNMDGLVETSSNIGILKTNEDHIFIDNAVRGSMESRKDAICKKIEVLGSLCGAKVVGVHDYPGWQYNPNSEMLRIFKEVWVEKFGEEPKVVAIHAGLECGLFAKKIPGLDLISLGPNMYDVHTPDERLSISSTIRIWEYLKLVLARLK</sequence>
<comment type="caution">
    <text evidence="19">The sequence shown here is derived from an EMBL/GenBank/DDBJ whole genome shotgun (WGS) entry which is preliminary data.</text>
</comment>
<reference evidence="19 20" key="1">
    <citation type="submission" date="2018-10" db="EMBL/GenBank/DDBJ databases">
        <title>Draft Genome Sequence of Anaerotignum sp. KCTC 15736.</title>
        <authorList>
            <person name="Choi S.H."/>
            <person name="Kim J.S."/>
            <person name="Kang S.W."/>
            <person name="Lee J.S."/>
            <person name="Park S.H."/>
        </authorList>
    </citation>
    <scope>NUCLEOTIDE SEQUENCE [LARGE SCALE GENOMIC DNA]</scope>
    <source>
        <strain evidence="19 20">KCTC 15736</strain>
    </source>
</reference>
<organism evidence="19 20">
    <name type="scientific">Anaerotignum faecicola</name>
    <dbReference type="NCBI Taxonomy" id="2358141"/>
    <lineage>
        <taxon>Bacteria</taxon>
        <taxon>Bacillati</taxon>
        <taxon>Bacillota</taxon>
        <taxon>Clostridia</taxon>
        <taxon>Lachnospirales</taxon>
        <taxon>Anaerotignaceae</taxon>
        <taxon>Anaerotignum</taxon>
    </lineage>
</organism>
<dbReference type="PIRSF" id="PIRSF016599">
    <property type="entry name" value="Xaa-His_dipept"/>
    <property type="match status" value="1"/>
</dbReference>
<dbReference type="RefSeq" id="WP_118581833.1">
    <property type="nucleotide sequence ID" value="NZ_DAVZTY010000009.1"/>
</dbReference>
<evidence type="ECO:0000259" key="18">
    <source>
        <dbReference type="Pfam" id="PF07687"/>
    </source>
</evidence>
<dbReference type="FunFam" id="3.40.630.10:FF:000072">
    <property type="entry name" value="Aminoacyl-histidine dipeptidase"/>
    <property type="match status" value="1"/>
</dbReference>
<keyword evidence="7" id="KW-0482">Metalloprotease</keyword>
<keyword evidence="5" id="KW-0378">Hydrolase</keyword>
<dbReference type="Pfam" id="PF01546">
    <property type="entry name" value="Peptidase_M20"/>
    <property type="match status" value="1"/>
</dbReference>
<dbReference type="Proteomes" id="UP000287361">
    <property type="component" value="Unassembled WGS sequence"/>
</dbReference>
<evidence type="ECO:0000256" key="5">
    <source>
        <dbReference type="ARBA" id="ARBA00022801"/>
    </source>
</evidence>
<keyword evidence="6" id="KW-0862">Zinc</keyword>
<dbReference type="OrthoDB" id="9773892at2"/>
<comment type="cofactor">
    <cofactor evidence="2">
        <name>Zn(2+)</name>
        <dbReference type="ChEBI" id="CHEBI:29105"/>
    </cofactor>
</comment>
<dbReference type="Pfam" id="PF07687">
    <property type="entry name" value="M20_dimer"/>
    <property type="match status" value="1"/>
</dbReference>
<evidence type="ECO:0000313" key="20">
    <source>
        <dbReference type="Proteomes" id="UP000287361"/>
    </source>
</evidence>
<dbReference type="Gene3D" id="3.40.630.10">
    <property type="entry name" value="Zn peptidases"/>
    <property type="match status" value="2"/>
</dbReference>
<keyword evidence="8" id="KW-0170">Cobalt</keyword>
<evidence type="ECO:0000256" key="2">
    <source>
        <dbReference type="ARBA" id="ARBA00001947"/>
    </source>
</evidence>
<comment type="cofactor">
    <cofactor evidence="1">
        <name>Co(2+)</name>
        <dbReference type="ChEBI" id="CHEBI:48828"/>
    </cofactor>
</comment>
<evidence type="ECO:0000256" key="10">
    <source>
        <dbReference type="ARBA" id="ARBA00038976"/>
    </source>
</evidence>
<dbReference type="GO" id="GO:0046872">
    <property type="term" value="F:metal ion binding"/>
    <property type="evidence" value="ECO:0007669"/>
    <property type="project" value="UniProtKB-KW"/>
</dbReference>
<dbReference type="GeneID" id="86193033"/>
<evidence type="ECO:0000256" key="13">
    <source>
        <dbReference type="ARBA" id="ARBA00071271"/>
    </source>
</evidence>
<evidence type="ECO:0000256" key="17">
    <source>
        <dbReference type="ARBA" id="ARBA00078074"/>
    </source>
</evidence>
<keyword evidence="20" id="KW-1185">Reference proteome</keyword>
<comment type="catalytic activity">
    <reaction evidence="9">
        <text>Hydrolysis of dipeptides, preferentially hydrophobic dipeptides including prolyl amino acids.</text>
        <dbReference type="EC" id="3.4.13.18"/>
    </reaction>
</comment>
<name>A0A401LA51_9FIRM</name>
<evidence type="ECO:0000256" key="4">
    <source>
        <dbReference type="ARBA" id="ARBA00022723"/>
    </source>
</evidence>
<dbReference type="PANTHER" id="PTHR43501:SF1">
    <property type="entry name" value="CYTOSOL NON-SPECIFIC DIPEPTIDASE"/>
    <property type="match status" value="1"/>
</dbReference>
<evidence type="ECO:0000256" key="15">
    <source>
        <dbReference type="ARBA" id="ARBA00076004"/>
    </source>
</evidence>
<proteinExistence type="inferred from homology"/>
<dbReference type="FunFam" id="3.40.630.10:FF:000015">
    <property type="entry name" value="Aminoacyl-histidine dipeptidase PepD"/>
    <property type="match status" value="1"/>
</dbReference>
<evidence type="ECO:0000256" key="8">
    <source>
        <dbReference type="ARBA" id="ARBA00023285"/>
    </source>
</evidence>
<dbReference type="AlphaFoldDB" id="A0A401LA51"/>
<evidence type="ECO:0000256" key="12">
    <source>
        <dbReference type="ARBA" id="ARBA00061423"/>
    </source>
</evidence>